<evidence type="ECO:0000256" key="6">
    <source>
        <dbReference type="ARBA" id="ARBA00022490"/>
    </source>
</evidence>
<dbReference type="GO" id="GO:0007076">
    <property type="term" value="P:mitotic chromosome condensation"/>
    <property type="evidence" value="ECO:0007669"/>
    <property type="project" value="InterPro"/>
</dbReference>
<dbReference type="Pfam" id="PF05786">
    <property type="entry name" value="Cnd2"/>
    <property type="match status" value="1"/>
</dbReference>
<dbReference type="GO" id="GO:0000796">
    <property type="term" value="C:condensin complex"/>
    <property type="evidence" value="ECO:0007669"/>
    <property type="project" value="InterPro"/>
</dbReference>
<keyword evidence="7" id="KW-0132">Cell division</keyword>
<dbReference type="InterPro" id="IPR022816">
    <property type="entry name" value="Condensin_barren_su2"/>
</dbReference>
<dbReference type="GO" id="GO:0005737">
    <property type="term" value="C:cytoplasm"/>
    <property type="evidence" value="ECO:0007669"/>
    <property type="project" value="UniProtKB-SubCell"/>
</dbReference>
<sequence>METTPKSGVSTPVVTRVTSTSEFISPSTTRRKHIPLTSTSSVLADVPEQDNAALRRQRRQSRVLELQKQLQSPGTPTERRRSLPLSNLNNAQITEHYTNCIKLSAENKINSKNAFGLHLIEFMADLLQSKKGEMTNFQVASCTLDASTKIYAGRVDAIHSDTYKMLGGLGHGDKQSKDGCDEDMDTEGEVKSKTKKRLRHSNTVETNLKNINVNKFDLGFEVDPLFEKTSASFDEGGTYGLLLNHLSCQDDSCELLLDSNIILNEKPSPEDISSDQQIDLTEIEDIYFAKMLDSLQIFTHFEDFVFANWKRNEMEQSIGHKTASQQAFDMAAVPEPLDIEEPFHGPTDQYEGCDFSEDEGVSNFDGDKSVFMADGQESRVISGTSSSSSSCATAGQLCMQLSLQPTEYSYFDVAAMVTWAGPKHWKLKAKTQEEKKARIRKPVFRIDYTQPQDFDQSFKETKVATSLSKATLNKYSNCSNILPQDIHFNPDELFRLFHKPSFTIKRIFTSSEISVDDDIASYDYENENDCANFCPAAADDDDCDDDCGFTGVADQTSIASHGSSFSNDSIFDVTTLQGYKLVAQPHKVNRIDIQYAKTAKKMDVKKLKALMWNHLTNPSEENKENQEMIPNDAKKEAVVGTQSFTNLYDMLPEKLSSTMSKNLSIPIAFVCLLHLANEK</sequence>
<comment type="similarity">
    <text evidence="3">Belongs to the CND2 (condensin subunit 2) family.</text>
</comment>
<dbReference type="Proteomes" id="UP000230750">
    <property type="component" value="Unassembled WGS sequence"/>
</dbReference>
<keyword evidence="13" id="KW-1185">Reference proteome</keyword>
<evidence type="ECO:0000256" key="2">
    <source>
        <dbReference type="ARBA" id="ARBA00004496"/>
    </source>
</evidence>
<evidence type="ECO:0000313" key="12">
    <source>
        <dbReference type="EMBL" id="PIK51360.1"/>
    </source>
</evidence>
<keyword evidence="5" id="KW-0158">Chromosome</keyword>
<keyword evidence="6" id="KW-0963">Cytoplasm</keyword>
<proteinExistence type="inferred from homology"/>
<dbReference type="AlphaFoldDB" id="A0A2G8KTU6"/>
<keyword evidence="9" id="KW-0226">DNA condensation</keyword>
<keyword evidence="10" id="KW-0131">Cell cycle</keyword>
<evidence type="ECO:0000256" key="4">
    <source>
        <dbReference type="ARBA" id="ARBA00016065"/>
    </source>
</evidence>
<name>A0A2G8KTU6_STIJA</name>
<organism evidence="12 13">
    <name type="scientific">Stichopus japonicus</name>
    <name type="common">Sea cucumber</name>
    <dbReference type="NCBI Taxonomy" id="307972"/>
    <lineage>
        <taxon>Eukaryota</taxon>
        <taxon>Metazoa</taxon>
        <taxon>Echinodermata</taxon>
        <taxon>Eleutherozoa</taxon>
        <taxon>Echinozoa</taxon>
        <taxon>Holothuroidea</taxon>
        <taxon>Aspidochirotacea</taxon>
        <taxon>Aspidochirotida</taxon>
        <taxon>Stichopodidae</taxon>
        <taxon>Apostichopus</taxon>
    </lineage>
</organism>
<evidence type="ECO:0000256" key="5">
    <source>
        <dbReference type="ARBA" id="ARBA00022454"/>
    </source>
</evidence>
<evidence type="ECO:0000256" key="7">
    <source>
        <dbReference type="ARBA" id="ARBA00022618"/>
    </source>
</evidence>
<dbReference type="EMBL" id="MRZV01000377">
    <property type="protein sequence ID" value="PIK51360.1"/>
    <property type="molecule type" value="Genomic_DNA"/>
</dbReference>
<comment type="subcellular location">
    <subcellularLocation>
        <location evidence="1">Chromosome</location>
    </subcellularLocation>
    <subcellularLocation>
        <location evidence="2">Cytoplasm</location>
    </subcellularLocation>
</comment>
<evidence type="ECO:0000256" key="9">
    <source>
        <dbReference type="ARBA" id="ARBA00023067"/>
    </source>
</evidence>
<comment type="caution">
    <text evidence="12">The sequence shown here is derived from an EMBL/GenBank/DDBJ whole genome shotgun (WGS) entry which is preliminary data.</text>
</comment>
<protein>
    <recommendedName>
        <fullName evidence="4">Condensin complex subunit 2</fullName>
    </recommendedName>
</protein>
<evidence type="ECO:0000256" key="1">
    <source>
        <dbReference type="ARBA" id="ARBA00004286"/>
    </source>
</evidence>
<evidence type="ECO:0000256" key="8">
    <source>
        <dbReference type="ARBA" id="ARBA00022776"/>
    </source>
</evidence>
<dbReference type="GO" id="GO:0003682">
    <property type="term" value="F:chromatin binding"/>
    <property type="evidence" value="ECO:0007669"/>
    <property type="project" value="TreeGrafter"/>
</dbReference>
<accession>A0A2G8KTU6</accession>
<keyword evidence="8" id="KW-0498">Mitosis</keyword>
<evidence type="ECO:0000256" key="3">
    <source>
        <dbReference type="ARBA" id="ARBA00009471"/>
    </source>
</evidence>
<feature type="region of interest" description="Disordered" evidence="11">
    <location>
        <begin position="65"/>
        <end position="84"/>
    </location>
</feature>
<feature type="non-terminal residue" evidence="12">
    <location>
        <position position="679"/>
    </location>
</feature>
<dbReference type="STRING" id="307972.A0A2G8KTU6"/>
<dbReference type="PIRSF" id="PIRSF017126">
    <property type="entry name" value="Condensin_H"/>
    <property type="match status" value="1"/>
</dbReference>
<gene>
    <name evidence="12" type="ORF">BSL78_11764</name>
</gene>
<evidence type="ECO:0000313" key="13">
    <source>
        <dbReference type="Proteomes" id="UP000230750"/>
    </source>
</evidence>
<dbReference type="PANTHER" id="PTHR13108">
    <property type="entry name" value="CONDENSIN COMPLEX SUBUNIT 2"/>
    <property type="match status" value="1"/>
</dbReference>
<dbReference type="GO" id="GO:0051301">
    <property type="term" value="P:cell division"/>
    <property type="evidence" value="ECO:0007669"/>
    <property type="project" value="UniProtKB-KW"/>
</dbReference>
<reference evidence="12 13" key="1">
    <citation type="journal article" date="2017" name="PLoS Biol.">
        <title>The sea cucumber genome provides insights into morphological evolution and visceral regeneration.</title>
        <authorList>
            <person name="Zhang X."/>
            <person name="Sun L."/>
            <person name="Yuan J."/>
            <person name="Sun Y."/>
            <person name="Gao Y."/>
            <person name="Zhang L."/>
            <person name="Li S."/>
            <person name="Dai H."/>
            <person name="Hamel J.F."/>
            <person name="Liu C."/>
            <person name="Yu Y."/>
            <person name="Liu S."/>
            <person name="Lin W."/>
            <person name="Guo K."/>
            <person name="Jin S."/>
            <person name="Xu P."/>
            <person name="Storey K.B."/>
            <person name="Huan P."/>
            <person name="Zhang T."/>
            <person name="Zhou Y."/>
            <person name="Zhang J."/>
            <person name="Lin C."/>
            <person name="Li X."/>
            <person name="Xing L."/>
            <person name="Huo D."/>
            <person name="Sun M."/>
            <person name="Wang L."/>
            <person name="Mercier A."/>
            <person name="Li F."/>
            <person name="Yang H."/>
            <person name="Xiang J."/>
        </authorList>
    </citation>
    <scope>NUCLEOTIDE SEQUENCE [LARGE SCALE GENOMIC DNA]</scope>
    <source>
        <strain evidence="12">Shaxun</strain>
        <tissue evidence="12">Muscle</tissue>
    </source>
</reference>
<evidence type="ECO:0000256" key="11">
    <source>
        <dbReference type="SAM" id="MobiDB-lite"/>
    </source>
</evidence>
<feature type="region of interest" description="Disordered" evidence="11">
    <location>
        <begin position="173"/>
        <end position="193"/>
    </location>
</feature>
<evidence type="ECO:0000256" key="10">
    <source>
        <dbReference type="ARBA" id="ARBA00023306"/>
    </source>
</evidence>
<dbReference type="OrthoDB" id="362021at2759"/>
<dbReference type="PANTHER" id="PTHR13108:SF9">
    <property type="entry name" value="CONDENSIN COMPLEX SUBUNIT 2"/>
    <property type="match status" value="1"/>
</dbReference>